<feature type="domain" description="SAM" evidence="5">
    <location>
        <begin position="806"/>
        <end position="869"/>
    </location>
</feature>
<comment type="caution">
    <text evidence="6">The sequence shown here is derived from an EMBL/GenBank/DDBJ whole genome shotgun (WGS) entry which is preliminary data.</text>
</comment>
<dbReference type="GO" id="GO:0010468">
    <property type="term" value="P:regulation of gene expression"/>
    <property type="evidence" value="ECO:0007669"/>
    <property type="project" value="UniProtKB-ARBA"/>
</dbReference>
<keyword evidence="7" id="KW-1185">Reference proteome</keyword>
<dbReference type="InterPro" id="IPR047553">
    <property type="entry name" value="BICC1_KH-I_rpt3"/>
</dbReference>
<evidence type="ECO:0000313" key="7">
    <source>
        <dbReference type="Proteomes" id="UP001075354"/>
    </source>
</evidence>
<dbReference type="InterPro" id="IPR004088">
    <property type="entry name" value="KH_dom_type_1"/>
</dbReference>
<evidence type="ECO:0000259" key="5">
    <source>
        <dbReference type="PROSITE" id="PS50105"/>
    </source>
</evidence>
<feature type="region of interest" description="Disordered" evidence="4">
    <location>
        <begin position="871"/>
        <end position="899"/>
    </location>
</feature>
<organism evidence="6 7">
    <name type="scientific">Megalurothrips usitatus</name>
    <name type="common">bean blossom thrips</name>
    <dbReference type="NCBI Taxonomy" id="439358"/>
    <lineage>
        <taxon>Eukaryota</taxon>
        <taxon>Metazoa</taxon>
        <taxon>Ecdysozoa</taxon>
        <taxon>Arthropoda</taxon>
        <taxon>Hexapoda</taxon>
        <taxon>Insecta</taxon>
        <taxon>Pterygota</taxon>
        <taxon>Neoptera</taxon>
        <taxon>Paraneoptera</taxon>
        <taxon>Thysanoptera</taxon>
        <taxon>Terebrantia</taxon>
        <taxon>Thripoidea</taxon>
        <taxon>Thripidae</taxon>
        <taxon>Megalurothrips</taxon>
    </lineage>
</organism>
<dbReference type="InterPro" id="IPR054727">
    <property type="entry name" value="BICC1_KH"/>
</dbReference>
<dbReference type="Pfam" id="PF22985">
    <property type="entry name" value="KH_BICC1"/>
    <property type="match status" value="2"/>
</dbReference>
<dbReference type="Gene3D" id="3.30.310.270">
    <property type="match status" value="2"/>
</dbReference>
<dbReference type="PROSITE" id="PS50105">
    <property type="entry name" value="SAM_DOMAIN"/>
    <property type="match status" value="1"/>
</dbReference>
<dbReference type="Pfam" id="PF00536">
    <property type="entry name" value="SAM_1"/>
    <property type="match status" value="1"/>
</dbReference>
<dbReference type="EMBL" id="JAPTSV010000012">
    <property type="protein sequence ID" value="KAJ1522139.1"/>
    <property type="molecule type" value="Genomic_DNA"/>
</dbReference>
<comment type="similarity">
    <text evidence="1">Belongs to the BicC family.</text>
</comment>
<dbReference type="SMART" id="SM00322">
    <property type="entry name" value="KH"/>
    <property type="match status" value="2"/>
</dbReference>
<accession>A0AAV7XC17</accession>
<dbReference type="SUPFAM" id="SSF47769">
    <property type="entry name" value="SAM/Pointed domain"/>
    <property type="match status" value="1"/>
</dbReference>
<evidence type="ECO:0000256" key="1">
    <source>
        <dbReference type="ARBA" id="ARBA00007662"/>
    </source>
</evidence>
<dbReference type="SUPFAM" id="SSF54791">
    <property type="entry name" value="Eukaryotic type KH-domain (KH-domain type I)"/>
    <property type="match status" value="2"/>
</dbReference>
<evidence type="ECO:0000256" key="4">
    <source>
        <dbReference type="SAM" id="MobiDB-lite"/>
    </source>
</evidence>
<dbReference type="Gene3D" id="1.10.150.50">
    <property type="entry name" value="Transcription Factor, Ets-1"/>
    <property type="match status" value="1"/>
</dbReference>
<dbReference type="InterPro" id="IPR036612">
    <property type="entry name" value="KH_dom_type_1_sf"/>
</dbReference>
<evidence type="ECO:0000256" key="2">
    <source>
        <dbReference type="ARBA" id="ARBA00022737"/>
    </source>
</evidence>
<reference evidence="6" key="1">
    <citation type="submission" date="2022-12" db="EMBL/GenBank/DDBJ databases">
        <title>Chromosome-level genome assembly of the bean flower thrips Megalurothrips usitatus.</title>
        <authorList>
            <person name="Ma L."/>
            <person name="Liu Q."/>
            <person name="Li H."/>
            <person name="Cai W."/>
        </authorList>
    </citation>
    <scope>NUCLEOTIDE SEQUENCE</scope>
    <source>
        <strain evidence="6">Cailab_2022a</strain>
    </source>
</reference>
<dbReference type="CDD" id="cd22422">
    <property type="entry name" value="KH-I_BICC1_rpt3"/>
    <property type="match status" value="1"/>
</dbReference>
<evidence type="ECO:0000256" key="3">
    <source>
        <dbReference type="PROSITE-ProRule" id="PRU00117"/>
    </source>
</evidence>
<feature type="compositionally biased region" description="Low complexity" evidence="4">
    <location>
        <begin position="757"/>
        <end position="767"/>
    </location>
</feature>
<feature type="compositionally biased region" description="Polar residues" evidence="4">
    <location>
        <begin position="33"/>
        <end position="43"/>
    </location>
</feature>
<protein>
    <recommendedName>
        <fullName evidence="5">SAM domain-containing protein</fullName>
    </recommendedName>
</protein>
<dbReference type="InterPro" id="IPR047549">
    <property type="entry name" value="BICC1_KH-I_rpt1"/>
</dbReference>
<keyword evidence="3" id="KW-0694">RNA-binding</keyword>
<dbReference type="InterPro" id="IPR001660">
    <property type="entry name" value="SAM"/>
</dbReference>
<dbReference type="PANTHER" id="PTHR10627">
    <property type="entry name" value="SCP160"/>
    <property type="match status" value="1"/>
</dbReference>
<dbReference type="Pfam" id="PF00013">
    <property type="entry name" value="KH_1"/>
    <property type="match status" value="1"/>
</dbReference>
<name>A0AAV7XC17_9NEOP</name>
<dbReference type="Pfam" id="PF22801">
    <property type="entry name" value="KH_GLD-3_1st"/>
    <property type="match status" value="1"/>
</dbReference>
<dbReference type="Pfam" id="PF24234">
    <property type="entry name" value="KH_BICC1_1st"/>
    <property type="match status" value="1"/>
</dbReference>
<dbReference type="SMART" id="SM00454">
    <property type="entry name" value="SAM"/>
    <property type="match status" value="1"/>
</dbReference>
<dbReference type="InterPro" id="IPR004087">
    <property type="entry name" value="KH_dom"/>
</dbReference>
<evidence type="ECO:0000313" key="6">
    <source>
        <dbReference type="EMBL" id="KAJ1522139.1"/>
    </source>
</evidence>
<dbReference type="Proteomes" id="UP001075354">
    <property type="component" value="Chromosome 12"/>
</dbReference>
<dbReference type="GO" id="GO:0003723">
    <property type="term" value="F:RNA binding"/>
    <property type="evidence" value="ECO:0007669"/>
    <property type="project" value="UniProtKB-UniRule"/>
</dbReference>
<feature type="compositionally biased region" description="Low complexity" evidence="4">
    <location>
        <begin position="784"/>
        <end position="801"/>
    </location>
</feature>
<feature type="region of interest" description="Disordered" evidence="4">
    <location>
        <begin position="748"/>
        <end position="801"/>
    </location>
</feature>
<dbReference type="InterPro" id="IPR013761">
    <property type="entry name" value="SAM/pointed_sf"/>
</dbReference>
<dbReference type="PANTHER" id="PTHR10627:SF69">
    <property type="entry name" value="PROTEIN BICAUDAL C"/>
    <property type="match status" value="1"/>
</dbReference>
<keyword evidence="2" id="KW-0677">Repeat</keyword>
<gene>
    <name evidence="6" type="ORF">ONE63_002450</name>
</gene>
<dbReference type="AlphaFoldDB" id="A0AAV7XC17"/>
<dbReference type="CDD" id="cd22421">
    <property type="entry name" value="KH-I_BICC1_rpt2"/>
    <property type="match status" value="1"/>
</dbReference>
<dbReference type="GO" id="GO:0005737">
    <property type="term" value="C:cytoplasm"/>
    <property type="evidence" value="ECO:0007669"/>
    <property type="project" value="TreeGrafter"/>
</dbReference>
<dbReference type="PROSITE" id="PS50084">
    <property type="entry name" value="KH_TYPE_1"/>
    <property type="match status" value="2"/>
</dbReference>
<feature type="region of interest" description="Disordered" evidence="4">
    <location>
        <begin position="19"/>
        <end position="43"/>
    </location>
</feature>
<proteinExistence type="inferred from homology"/>
<dbReference type="CDD" id="cd22420">
    <property type="entry name" value="KH-I_BICC1_rpt1"/>
    <property type="match status" value="1"/>
</dbReference>
<sequence>MLGYELLPEMAGLAQLAPPAPAAAGHGSDAVSDVSTRGSSMYSDSREDLRDLALSLGMQDADQLCQDRFRVDRRKLEHMLLGDTPTKETAAEFFQRIMDETNTLIIWPARLKIGSKSKNDPHVRIAGRPEDVKEAKTEVMSALDVKSNRVTMKLNVSYTDHSHIIGRGGLTIKRVMEDTGCHIHFPDSNRSNPMEKSNQVSIAGDLDGVERARARVRELTPLMFSFELPIVGTLQPHPDPESPFLLSVQEKYNVQVMFRTRPKLHATLVVVKGCEWEVAKVKEATLLLINNMCENLSNQVQVQMSMEISPQHHPTVVGKNNSNLKMIMHRTATQIMFPDACDPNIPSIKKSNVLITGVIHNVYMARQQLLGSLPLVLMFDVPEESITIQSEQVTQLMQTHDVIITIRHKPKQNSMSIIVKGIERNASKIYEARKHLLSLKEETVKANIPESYQLMDSPALYDRNANVVKGLSNFLLNTKSPFSMLTINTGNNVFAMPSPTSLSPGISPSLMSSSPSMSPLVSLGLPWSNFGLSSGHDHSSQSQHLSHLLTSHQQHQYHNHHQQQQQLLLQQLLPRVYKALGSVFRMQNLGVSRSGIPSSGPLSDGGCSGSCSSSSLGYHSRPDSHLSGTFCLFVSFLASPAASPRVSSPLQNFNDSLKDMRTISESSDGSFKSPEHQRTLNSALEYQRKKALAAKAMQMKPMAEILRVPSSAWSGYGFSHSSPSAALKEQFKKERVVADFLQESDCWKPTTPDGIGSPSSTSFPSVSDLGVAPGPGTSSKGRESPFSSSSYLDSVPSSSRASISSMKSTDLTSLLISIGMEKYINVFKEHEIDLNVFMTLTDKDLRDIGVSTFGARRTMLMAISQHKGQGSPFRCSAAPGAERKGSSSTAGTNSPSDIW</sequence>
<feature type="compositionally biased region" description="Polar residues" evidence="4">
    <location>
        <begin position="886"/>
        <end position="899"/>
    </location>
</feature>
<dbReference type="InterPro" id="IPR047554">
    <property type="entry name" value="BICC1_KH-I_rpt2"/>
</dbReference>